<protein>
    <recommendedName>
        <fullName evidence="8">ABC transmembrane type-1 domain-containing protein</fullName>
    </recommendedName>
</protein>
<reference evidence="9 10" key="1">
    <citation type="submission" date="2012-01" db="EMBL/GenBank/DDBJ databases">
        <title>The Genome Sequence of Facklamia languida CCUG 37842.</title>
        <authorList>
            <consortium name="The Broad Institute Genome Sequencing Platform"/>
            <person name="Earl A."/>
            <person name="Ward D."/>
            <person name="Feldgarden M."/>
            <person name="Gevers D."/>
            <person name="Huys G."/>
            <person name="Young S.K."/>
            <person name="Zeng Q."/>
            <person name="Gargeya S."/>
            <person name="Fitzgerald M."/>
            <person name="Haas B."/>
            <person name="Abouelleil A."/>
            <person name="Alvarado L."/>
            <person name="Arachchi H.M."/>
            <person name="Berlin A."/>
            <person name="Chapman S.B."/>
            <person name="Gearin G."/>
            <person name="Goldberg J."/>
            <person name="Griggs A."/>
            <person name="Gujja S."/>
            <person name="Hansen M."/>
            <person name="Heiman D."/>
            <person name="Howarth C."/>
            <person name="Larimer J."/>
            <person name="Lui A."/>
            <person name="MacDonald P.J.P."/>
            <person name="McCowen C."/>
            <person name="Montmayeur A."/>
            <person name="Murphy C."/>
            <person name="Neiman D."/>
            <person name="Pearson M."/>
            <person name="Priest M."/>
            <person name="Roberts A."/>
            <person name="Saif S."/>
            <person name="Shea T."/>
            <person name="Sisk P."/>
            <person name="Stolte C."/>
            <person name="Sykes S."/>
            <person name="Wortman J."/>
            <person name="Nusbaum C."/>
            <person name="Birren B."/>
        </authorList>
    </citation>
    <scope>NUCLEOTIDE SEQUENCE [LARGE SCALE GENOMIC DNA]</scope>
    <source>
        <strain evidence="9 10">CCUG 37842</strain>
    </source>
</reference>
<feature type="transmembrane region" description="Helical" evidence="7">
    <location>
        <begin position="268"/>
        <end position="291"/>
    </location>
</feature>
<dbReference type="Pfam" id="PF00528">
    <property type="entry name" value="BPD_transp_1"/>
    <property type="match status" value="1"/>
</dbReference>
<accession>H3NIC6</accession>
<feature type="transmembrane region" description="Helical" evidence="7">
    <location>
        <begin position="87"/>
        <end position="106"/>
    </location>
</feature>
<feature type="transmembrane region" description="Helical" evidence="7">
    <location>
        <begin position="24"/>
        <end position="43"/>
    </location>
</feature>
<evidence type="ECO:0000256" key="1">
    <source>
        <dbReference type="ARBA" id="ARBA00004651"/>
    </source>
</evidence>
<dbReference type="Proteomes" id="UP000006190">
    <property type="component" value="Unassembled WGS sequence"/>
</dbReference>
<dbReference type="PATRIC" id="fig|883113.3.peg.616"/>
<dbReference type="STRING" id="883113.HMPREF9708_00615"/>
<gene>
    <name evidence="9" type="ORF">HMPREF9708_00615</name>
</gene>
<evidence type="ECO:0000256" key="3">
    <source>
        <dbReference type="ARBA" id="ARBA00022475"/>
    </source>
</evidence>
<dbReference type="AlphaFoldDB" id="H3NIC6"/>
<dbReference type="InterPro" id="IPR051393">
    <property type="entry name" value="ABC_transporter_permease"/>
</dbReference>
<dbReference type="HOGENOM" id="CLU_016047_0_2_9"/>
<evidence type="ECO:0000256" key="4">
    <source>
        <dbReference type="ARBA" id="ARBA00022692"/>
    </source>
</evidence>
<dbReference type="Gene3D" id="1.10.3720.10">
    <property type="entry name" value="MetI-like"/>
    <property type="match status" value="1"/>
</dbReference>
<evidence type="ECO:0000313" key="10">
    <source>
        <dbReference type="Proteomes" id="UP000006190"/>
    </source>
</evidence>
<keyword evidence="3" id="KW-1003">Cell membrane</keyword>
<proteinExistence type="inferred from homology"/>
<dbReference type="GO" id="GO:0055085">
    <property type="term" value="P:transmembrane transport"/>
    <property type="evidence" value="ECO:0007669"/>
    <property type="project" value="InterPro"/>
</dbReference>
<keyword evidence="6 7" id="KW-0472">Membrane</keyword>
<dbReference type="InterPro" id="IPR000515">
    <property type="entry name" value="MetI-like"/>
</dbReference>
<dbReference type="CDD" id="cd06261">
    <property type="entry name" value="TM_PBP2"/>
    <property type="match status" value="1"/>
</dbReference>
<feature type="domain" description="ABC transmembrane type-1" evidence="8">
    <location>
        <begin position="77"/>
        <end position="289"/>
    </location>
</feature>
<organism evidence="9 10">
    <name type="scientific">Facklamia languida CCUG 37842</name>
    <dbReference type="NCBI Taxonomy" id="883113"/>
    <lineage>
        <taxon>Bacteria</taxon>
        <taxon>Bacillati</taxon>
        <taxon>Bacillota</taxon>
        <taxon>Bacilli</taxon>
        <taxon>Lactobacillales</taxon>
        <taxon>Aerococcaceae</taxon>
        <taxon>Facklamia</taxon>
    </lineage>
</organism>
<comment type="similarity">
    <text evidence="7">Belongs to the binding-protein-dependent transport system permease family.</text>
</comment>
<evidence type="ECO:0000313" key="9">
    <source>
        <dbReference type="EMBL" id="EHR37436.1"/>
    </source>
</evidence>
<evidence type="ECO:0000259" key="8">
    <source>
        <dbReference type="PROSITE" id="PS50928"/>
    </source>
</evidence>
<evidence type="ECO:0000256" key="2">
    <source>
        <dbReference type="ARBA" id="ARBA00022448"/>
    </source>
</evidence>
<dbReference type="GO" id="GO:0005886">
    <property type="term" value="C:plasma membrane"/>
    <property type="evidence" value="ECO:0007669"/>
    <property type="project" value="UniProtKB-SubCell"/>
</dbReference>
<keyword evidence="5 7" id="KW-1133">Transmembrane helix</keyword>
<name>H3NIC6_9LACT</name>
<feature type="transmembrane region" description="Helical" evidence="7">
    <location>
        <begin position="162"/>
        <end position="183"/>
    </location>
</feature>
<keyword evidence="2 7" id="KW-0813">Transport</keyword>
<dbReference type="InterPro" id="IPR035906">
    <property type="entry name" value="MetI-like_sf"/>
</dbReference>
<dbReference type="SUPFAM" id="SSF161098">
    <property type="entry name" value="MetI-like"/>
    <property type="match status" value="1"/>
</dbReference>
<sequence length="298" mass="33142">MTTPGRNVVVVKEEKTLAKKVQPFIYLLPALLILACFMFWPFIQTIYRSLFLTDRMGANASFLGWGNYAELFTSASFWNSVLVSLKFVLIVVVTGVLIGFTTALLCQKTFPGIKFFSASYAMPMAIASAGMAMIFQVMLNPTVGVINKIFGMTTSWLTNPDLALFAVAFLTGWLNSGMNFLYFSSGLASIEDSLYEAASIDGANNWHQFTNITLPSLKPTLFFVVVTNVINAFQSFGQINILTKGGPGQSTNVIVYDVYRNAFMNYRYGFASAESVVLFVIVMILTILMFMTRRERKV</sequence>
<dbReference type="EMBL" id="AGEG01000006">
    <property type="protein sequence ID" value="EHR37436.1"/>
    <property type="molecule type" value="Genomic_DNA"/>
</dbReference>
<dbReference type="PROSITE" id="PS50928">
    <property type="entry name" value="ABC_TM1"/>
    <property type="match status" value="1"/>
</dbReference>
<evidence type="ECO:0000256" key="5">
    <source>
        <dbReference type="ARBA" id="ARBA00022989"/>
    </source>
</evidence>
<comment type="caution">
    <text evidence="9">The sequence shown here is derived from an EMBL/GenBank/DDBJ whole genome shotgun (WGS) entry which is preliminary data.</text>
</comment>
<keyword evidence="4 7" id="KW-0812">Transmembrane</keyword>
<dbReference type="eggNOG" id="COG1175">
    <property type="taxonomic scope" value="Bacteria"/>
</dbReference>
<comment type="subcellular location">
    <subcellularLocation>
        <location evidence="1 7">Cell membrane</location>
        <topology evidence="1 7">Multi-pass membrane protein</topology>
    </subcellularLocation>
</comment>
<evidence type="ECO:0000256" key="7">
    <source>
        <dbReference type="RuleBase" id="RU363032"/>
    </source>
</evidence>
<feature type="transmembrane region" description="Helical" evidence="7">
    <location>
        <begin position="118"/>
        <end position="139"/>
    </location>
</feature>
<evidence type="ECO:0000256" key="6">
    <source>
        <dbReference type="ARBA" id="ARBA00023136"/>
    </source>
</evidence>
<dbReference type="PANTHER" id="PTHR30193">
    <property type="entry name" value="ABC TRANSPORTER PERMEASE PROTEIN"/>
    <property type="match status" value="1"/>
</dbReference>
<dbReference type="PANTHER" id="PTHR30193:SF37">
    <property type="entry name" value="INNER MEMBRANE ABC TRANSPORTER PERMEASE PROTEIN YCJO"/>
    <property type="match status" value="1"/>
</dbReference>
<keyword evidence="10" id="KW-1185">Reference proteome</keyword>